<feature type="region of interest" description="Disordered" evidence="5">
    <location>
        <begin position="377"/>
        <end position="431"/>
    </location>
</feature>
<dbReference type="PROSITE" id="PS51450">
    <property type="entry name" value="LRR"/>
    <property type="match status" value="2"/>
</dbReference>
<protein>
    <recommendedName>
        <fullName evidence="6">SH3 domain-containing protein</fullName>
    </recommendedName>
</protein>
<evidence type="ECO:0000256" key="5">
    <source>
        <dbReference type="SAM" id="MobiDB-lite"/>
    </source>
</evidence>
<evidence type="ECO:0000256" key="2">
    <source>
        <dbReference type="ARBA" id="ARBA00022614"/>
    </source>
</evidence>
<evidence type="ECO:0000313" key="7">
    <source>
        <dbReference type="EMBL" id="CAE2271836.1"/>
    </source>
</evidence>
<dbReference type="SMART" id="SM00369">
    <property type="entry name" value="LRR_TYP"/>
    <property type="match status" value="3"/>
</dbReference>
<keyword evidence="3" id="KW-0677">Repeat</keyword>
<organism evidence="7">
    <name type="scientific">Paramoeba aestuarina</name>
    <dbReference type="NCBI Taxonomy" id="180227"/>
    <lineage>
        <taxon>Eukaryota</taxon>
        <taxon>Amoebozoa</taxon>
        <taxon>Discosea</taxon>
        <taxon>Flabellinia</taxon>
        <taxon>Dactylopodida</taxon>
        <taxon>Paramoebidae</taxon>
        <taxon>Paramoeba</taxon>
    </lineage>
</organism>
<dbReference type="InterPro" id="IPR036028">
    <property type="entry name" value="SH3-like_dom_sf"/>
</dbReference>
<dbReference type="InterPro" id="IPR001611">
    <property type="entry name" value="Leu-rich_rpt"/>
</dbReference>
<evidence type="ECO:0000256" key="1">
    <source>
        <dbReference type="ARBA" id="ARBA00022443"/>
    </source>
</evidence>
<feature type="compositionally biased region" description="Acidic residues" evidence="5">
    <location>
        <begin position="260"/>
        <end position="269"/>
    </location>
</feature>
<dbReference type="PANTHER" id="PTHR48051">
    <property type="match status" value="1"/>
</dbReference>
<evidence type="ECO:0000259" key="6">
    <source>
        <dbReference type="PROSITE" id="PS50002"/>
    </source>
</evidence>
<dbReference type="Pfam" id="PF13855">
    <property type="entry name" value="LRR_8"/>
    <property type="match status" value="1"/>
</dbReference>
<sequence length="802" mass="90082">MAAPIQKNASFGNMDAFDDLEAQLAGLSDLAKPQQQQNIQQHRAVPQIQYLNKAIQMFEQSLAQKDFAQCDRYRNACVAAVQNLKECQAQGVPPEIDAHIKQSFARLQALLPQFKELQQQQTLSVQQAPASPKNSPNSARRTKKKAPALERVNSHKSQSNSVGKMGAHSSFEKTQSSGHLLAPGGSSSFEEPRRKQLSKRAKRTGDVPDKKDLSFQSLDVTDLPKTGLDGGQPASGFRTPSGKRNQQQSSSSSSLRSESTEEEDDEDFEPPPNHPLFPEGDEEEEEEEEEEEVVKKAVKKKEKEEKSAGPCIFRALYWHKPPKDEWLAFDAGEIITRLPCEPNEEMLGWEKGVSGSTGKIGLFPVAYVEKIDPTKQGKQVGMTAPPVSVTNANPTTATKSVQMRRNPRKRRSNNPRGSMLKNDGGDLENRQNMGINADKRASMLISQEIFQQMDFSGKKTVDSKKGKEKKEEEAVPLCLKYNDPKHDFVTPAIKKPSGDKEKKKQKTEVDRIIERILHNDPNVYKVDFSDIKIPYSSLKRLFAAIGANKRMYCLKLANCGLMGSHCQLLEINLTKNLALRELDLSRNGFGIKEAKILETTVQKCFCLVKLHLFTQEDLQKKKELTSAVQNIEWYLQSNVGFLEFYQNRSTELRLCGRALSSTLGWERYKETTLLNASHNYLKSINPKIGGEMPHLTELNLSHNDISSLPYSFGQLTSLTSLNLSFNALKELPSSLDRCTKLEVMHLENNKMRHFPSGVFKIGSLKEVYAANNKAKIPKGKGKREGKVENFLAHFFHHHRYGT</sequence>
<dbReference type="InterPro" id="IPR001452">
    <property type="entry name" value="SH3_domain"/>
</dbReference>
<feature type="compositionally biased region" description="Polar residues" evidence="5">
    <location>
        <begin position="388"/>
        <end position="403"/>
    </location>
</feature>
<dbReference type="InterPro" id="IPR032675">
    <property type="entry name" value="LRR_dom_sf"/>
</dbReference>
<dbReference type="PANTHER" id="PTHR48051:SF1">
    <property type="entry name" value="RAS SUPPRESSOR PROTEIN 1"/>
    <property type="match status" value="1"/>
</dbReference>
<dbReference type="InterPro" id="IPR050216">
    <property type="entry name" value="LRR_domain-containing"/>
</dbReference>
<dbReference type="Gene3D" id="3.80.10.10">
    <property type="entry name" value="Ribonuclease Inhibitor"/>
    <property type="match status" value="2"/>
</dbReference>
<dbReference type="GO" id="GO:0005737">
    <property type="term" value="C:cytoplasm"/>
    <property type="evidence" value="ECO:0007669"/>
    <property type="project" value="TreeGrafter"/>
</dbReference>
<dbReference type="SMART" id="SM00326">
    <property type="entry name" value="SH3"/>
    <property type="match status" value="1"/>
</dbReference>
<proteinExistence type="predicted"/>
<dbReference type="InterPro" id="IPR003591">
    <property type="entry name" value="Leu-rich_rpt_typical-subtyp"/>
</dbReference>
<evidence type="ECO:0000256" key="4">
    <source>
        <dbReference type="PROSITE-ProRule" id="PRU00192"/>
    </source>
</evidence>
<keyword evidence="2" id="KW-0433">Leucine-rich repeat</keyword>
<feature type="region of interest" description="Disordered" evidence="5">
    <location>
        <begin position="121"/>
        <end position="307"/>
    </location>
</feature>
<reference evidence="7" key="1">
    <citation type="submission" date="2021-01" db="EMBL/GenBank/DDBJ databases">
        <authorList>
            <person name="Corre E."/>
            <person name="Pelletier E."/>
            <person name="Niang G."/>
            <person name="Scheremetjew M."/>
            <person name="Finn R."/>
            <person name="Kale V."/>
            <person name="Holt S."/>
            <person name="Cochrane G."/>
            <person name="Meng A."/>
            <person name="Brown T."/>
            <person name="Cohen L."/>
        </authorList>
    </citation>
    <scope>NUCLEOTIDE SEQUENCE</scope>
    <source>
        <strain evidence="7">SoJaBio B1-5/56/2</strain>
    </source>
</reference>
<feature type="compositionally biased region" description="Acidic residues" evidence="5">
    <location>
        <begin position="279"/>
        <end position="292"/>
    </location>
</feature>
<dbReference type="AlphaFoldDB" id="A0A7S4JR93"/>
<accession>A0A7S4JR93</accession>
<name>A0A7S4JR93_9EUKA</name>
<dbReference type="SUPFAM" id="SSF50044">
    <property type="entry name" value="SH3-domain"/>
    <property type="match status" value="1"/>
</dbReference>
<gene>
    <name evidence="7" type="ORF">NAES01612_LOCUS1872</name>
</gene>
<keyword evidence="1 4" id="KW-0728">SH3 domain</keyword>
<feature type="compositionally biased region" description="Basic and acidic residues" evidence="5">
    <location>
        <begin position="203"/>
        <end position="213"/>
    </location>
</feature>
<dbReference type="SUPFAM" id="SSF52047">
    <property type="entry name" value="RNI-like"/>
    <property type="match status" value="1"/>
</dbReference>
<dbReference type="EMBL" id="HBKR01002817">
    <property type="protein sequence ID" value="CAE2271836.1"/>
    <property type="molecule type" value="Transcribed_RNA"/>
</dbReference>
<evidence type="ECO:0000256" key="3">
    <source>
        <dbReference type="ARBA" id="ARBA00022737"/>
    </source>
</evidence>
<dbReference type="Gene3D" id="2.30.30.40">
    <property type="entry name" value="SH3 Domains"/>
    <property type="match status" value="1"/>
</dbReference>
<feature type="compositionally biased region" description="Polar residues" evidence="5">
    <location>
        <begin position="128"/>
        <end position="139"/>
    </location>
</feature>
<feature type="domain" description="SH3" evidence="6">
    <location>
        <begin position="308"/>
        <end position="373"/>
    </location>
</feature>
<dbReference type="PROSITE" id="PS50002">
    <property type="entry name" value="SH3"/>
    <property type="match status" value="1"/>
</dbReference>